<keyword evidence="1" id="KW-1133">Transmembrane helix</keyword>
<protein>
    <submittedName>
        <fullName evidence="2">Uncharacterized protein</fullName>
    </submittedName>
</protein>
<evidence type="ECO:0000313" key="2">
    <source>
        <dbReference type="EMBL" id="EJK48355.1"/>
    </source>
</evidence>
<evidence type="ECO:0000256" key="1">
    <source>
        <dbReference type="SAM" id="Phobius"/>
    </source>
</evidence>
<feature type="transmembrane region" description="Helical" evidence="1">
    <location>
        <begin position="90"/>
        <end position="107"/>
    </location>
</feature>
<proteinExistence type="predicted"/>
<evidence type="ECO:0000313" key="3">
    <source>
        <dbReference type="Proteomes" id="UP000266841"/>
    </source>
</evidence>
<dbReference type="EMBL" id="AGNL01045961">
    <property type="protein sequence ID" value="EJK48355.1"/>
    <property type="molecule type" value="Genomic_DNA"/>
</dbReference>
<reference evidence="2 3" key="1">
    <citation type="journal article" date="2012" name="Genome Biol.">
        <title>Genome and low-iron response of an oceanic diatom adapted to chronic iron limitation.</title>
        <authorList>
            <person name="Lommer M."/>
            <person name="Specht M."/>
            <person name="Roy A.S."/>
            <person name="Kraemer L."/>
            <person name="Andreson R."/>
            <person name="Gutowska M.A."/>
            <person name="Wolf J."/>
            <person name="Bergner S.V."/>
            <person name="Schilhabel M.B."/>
            <person name="Klostermeier U.C."/>
            <person name="Beiko R.G."/>
            <person name="Rosenstiel P."/>
            <person name="Hippler M."/>
            <person name="Laroche J."/>
        </authorList>
    </citation>
    <scope>NUCLEOTIDE SEQUENCE [LARGE SCALE GENOMIC DNA]</scope>
    <source>
        <strain evidence="2 3">CCMP1005</strain>
    </source>
</reference>
<dbReference type="Proteomes" id="UP000266841">
    <property type="component" value="Unassembled WGS sequence"/>
</dbReference>
<sequence length="112" mass="11400">MGGTGPASFSGTAGHVLTAAQLLVALTSYGTETNPKTRATYSKFARVDDSSRTWPSRLAMMVIYAPALLVALAVSHGLLPGSVGAGGLEIGLPGPTAASALMVVHFGKRCLE</sequence>
<keyword evidence="3" id="KW-1185">Reference proteome</keyword>
<organism evidence="2 3">
    <name type="scientific">Thalassiosira oceanica</name>
    <name type="common">Marine diatom</name>
    <dbReference type="NCBI Taxonomy" id="159749"/>
    <lineage>
        <taxon>Eukaryota</taxon>
        <taxon>Sar</taxon>
        <taxon>Stramenopiles</taxon>
        <taxon>Ochrophyta</taxon>
        <taxon>Bacillariophyta</taxon>
        <taxon>Coscinodiscophyceae</taxon>
        <taxon>Thalassiosirophycidae</taxon>
        <taxon>Thalassiosirales</taxon>
        <taxon>Thalassiosiraceae</taxon>
        <taxon>Thalassiosira</taxon>
    </lineage>
</organism>
<dbReference type="AlphaFoldDB" id="K0R6B5"/>
<gene>
    <name evidence="2" type="ORF">THAOC_32858</name>
</gene>
<accession>K0R6B5</accession>
<feature type="non-terminal residue" evidence="2">
    <location>
        <position position="112"/>
    </location>
</feature>
<keyword evidence="1" id="KW-0812">Transmembrane</keyword>
<comment type="caution">
    <text evidence="2">The sequence shown here is derived from an EMBL/GenBank/DDBJ whole genome shotgun (WGS) entry which is preliminary data.</text>
</comment>
<feature type="transmembrane region" description="Helical" evidence="1">
    <location>
        <begin position="58"/>
        <end position="78"/>
    </location>
</feature>
<keyword evidence="1" id="KW-0472">Membrane</keyword>
<name>K0R6B5_THAOC</name>